<proteinExistence type="predicted"/>
<feature type="compositionally biased region" description="Basic and acidic residues" evidence="1">
    <location>
        <begin position="1"/>
        <end position="14"/>
    </location>
</feature>
<dbReference type="Proteomes" id="UP000799538">
    <property type="component" value="Unassembled WGS sequence"/>
</dbReference>
<gene>
    <name evidence="2" type="ORF">BDZ85DRAFT_55291</name>
</gene>
<evidence type="ECO:0000313" key="3">
    <source>
        <dbReference type="Proteomes" id="UP000799538"/>
    </source>
</evidence>
<dbReference type="AlphaFoldDB" id="A0A6A6GMP5"/>
<accession>A0A6A6GMP5</accession>
<protein>
    <submittedName>
        <fullName evidence="2">Uncharacterized protein</fullName>
    </submittedName>
</protein>
<dbReference type="EMBL" id="ML992502">
    <property type="protein sequence ID" value="KAF2226839.1"/>
    <property type="molecule type" value="Genomic_DNA"/>
</dbReference>
<organism evidence="2 3">
    <name type="scientific">Elsinoe ampelina</name>
    <dbReference type="NCBI Taxonomy" id="302913"/>
    <lineage>
        <taxon>Eukaryota</taxon>
        <taxon>Fungi</taxon>
        <taxon>Dikarya</taxon>
        <taxon>Ascomycota</taxon>
        <taxon>Pezizomycotina</taxon>
        <taxon>Dothideomycetes</taxon>
        <taxon>Dothideomycetidae</taxon>
        <taxon>Myriangiales</taxon>
        <taxon>Elsinoaceae</taxon>
        <taxon>Elsinoe</taxon>
    </lineage>
</organism>
<sequence length="201" mass="22290">MADRGPEVQDEARRVSMPSPVDTGRIIYNVSAHRDSDPKKRESLVEKSNETILLSAKAEVYSKGCVNAMPARGDTEACARVERKESPNPSMISFLPRPDGNANVNTFVVSNMPLTQKGNRATDISWCGFADRSATMVLVFARKQWRDPRVAVVCASWRGRALRTLSCTLVGLSWLWLCWLGTRYARRVVCAATHVLACGVF</sequence>
<evidence type="ECO:0000256" key="1">
    <source>
        <dbReference type="SAM" id="MobiDB-lite"/>
    </source>
</evidence>
<keyword evidence="3" id="KW-1185">Reference proteome</keyword>
<feature type="region of interest" description="Disordered" evidence="1">
    <location>
        <begin position="1"/>
        <end position="22"/>
    </location>
</feature>
<name>A0A6A6GMP5_9PEZI</name>
<reference evidence="3" key="1">
    <citation type="journal article" date="2020" name="Stud. Mycol.">
        <title>101 Dothideomycetes genomes: A test case for predicting lifestyles and emergence of pathogens.</title>
        <authorList>
            <person name="Haridas S."/>
            <person name="Albert R."/>
            <person name="Binder M."/>
            <person name="Bloem J."/>
            <person name="LaButti K."/>
            <person name="Salamov A."/>
            <person name="Andreopoulos B."/>
            <person name="Baker S."/>
            <person name="Barry K."/>
            <person name="Bills G."/>
            <person name="Bluhm B."/>
            <person name="Cannon C."/>
            <person name="Castanera R."/>
            <person name="Culley D."/>
            <person name="Daum C."/>
            <person name="Ezra D."/>
            <person name="Gonzalez J."/>
            <person name="Henrissat B."/>
            <person name="Kuo A."/>
            <person name="Liang C."/>
            <person name="Lipzen A."/>
            <person name="Lutzoni F."/>
            <person name="Magnuson J."/>
            <person name="Mondo S."/>
            <person name="Nolan M."/>
            <person name="Ohm R."/>
            <person name="Pangilinan J."/>
            <person name="Park H.-J."/>
            <person name="Ramirez L."/>
            <person name="Alfaro M."/>
            <person name="Sun H."/>
            <person name="Tritt A."/>
            <person name="Yoshinaga Y."/>
            <person name="Zwiers L.-H."/>
            <person name="Turgeon B."/>
            <person name="Goodwin S."/>
            <person name="Spatafora J."/>
            <person name="Crous P."/>
            <person name="Grigoriev I."/>
        </authorList>
    </citation>
    <scope>NUCLEOTIDE SEQUENCE [LARGE SCALE GENOMIC DNA]</scope>
    <source>
        <strain evidence="3">CECT 20119</strain>
    </source>
</reference>
<evidence type="ECO:0000313" key="2">
    <source>
        <dbReference type="EMBL" id="KAF2226839.1"/>
    </source>
</evidence>